<dbReference type="GO" id="GO:0005886">
    <property type="term" value="C:plasma membrane"/>
    <property type="evidence" value="ECO:0007669"/>
    <property type="project" value="UniProtKB-SubCell"/>
</dbReference>
<keyword evidence="7 10" id="KW-1133">Transmembrane helix</keyword>
<reference evidence="12" key="1">
    <citation type="submission" date="2016-10" db="EMBL/GenBank/DDBJ databases">
        <authorList>
            <person name="Varghese N."/>
            <person name="Submissions S."/>
        </authorList>
    </citation>
    <scope>NUCLEOTIDE SEQUENCE [LARGE SCALE GENOMIC DNA]</scope>
    <source>
        <strain evidence="12">S1b</strain>
    </source>
</reference>
<evidence type="ECO:0000256" key="4">
    <source>
        <dbReference type="ARBA" id="ARBA00022448"/>
    </source>
</evidence>
<accession>A0A1H9UJY8</accession>
<dbReference type="Proteomes" id="UP000182471">
    <property type="component" value="Unassembled WGS sequence"/>
</dbReference>
<feature type="transmembrane region" description="Helical" evidence="10">
    <location>
        <begin position="150"/>
        <end position="170"/>
    </location>
</feature>
<feature type="transmembrane region" description="Helical" evidence="10">
    <location>
        <begin position="432"/>
        <end position="453"/>
    </location>
</feature>
<feature type="transmembrane region" description="Helical" evidence="10">
    <location>
        <begin position="328"/>
        <end position="352"/>
    </location>
</feature>
<gene>
    <name evidence="11" type="ORF">SAMN02910429_02129</name>
</gene>
<organism evidence="11 12">
    <name type="scientific">Lachnobacterium bovis</name>
    <dbReference type="NCBI Taxonomy" id="140626"/>
    <lineage>
        <taxon>Bacteria</taxon>
        <taxon>Bacillati</taxon>
        <taxon>Bacillota</taxon>
        <taxon>Clostridia</taxon>
        <taxon>Lachnospirales</taxon>
        <taxon>Lachnospiraceae</taxon>
        <taxon>Lachnobacterium</taxon>
    </lineage>
</organism>
<keyword evidence="6 10" id="KW-0812">Transmembrane</keyword>
<comment type="subcellular location">
    <subcellularLocation>
        <location evidence="1">Cell membrane</location>
        <topology evidence="1">Multi-pass membrane protein</topology>
    </subcellularLocation>
</comment>
<comment type="similarity">
    <text evidence="2">Belongs to the multi antimicrobial extrusion (MATE) (TC 2.A.66.1) family. MepA subfamily.</text>
</comment>
<dbReference type="GO" id="GO:0046677">
    <property type="term" value="P:response to antibiotic"/>
    <property type="evidence" value="ECO:0007669"/>
    <property type="project" value="UniProtKB-KW"/>
</dbReference>
<evidence type="ECO:0000256" key="7">
    <source>
        <dbReference type="ARBA" id="ARBA00022989"/>
    </source>
</evidence>
<dbReference type="PANTHER" id="PTHR43823:SF3">
    <property type="entry name" value="MULTIDRUG EXPORT PROTEIN MEPA"/>
    <property type="match status" value="1"/>
</dbReference>
<dbReference type="InterPro" id="IPR002528">
    <property type="entry name" value="MATE_fam"/>
</dbReference>
<dbReference type="InterPro" id="IPR045070">
    <property type="entry name" value="MATE_MepA-like"/>
</dbReference>
<feature type="transmembrane region" description="Helical" evidence="10">
    <location>
        <begin position="372"/>
        <end position="392"/>
    </location>
</feature>
<evidence type="ECO:0000256" key="2">
    <source>
        <dbReference type="ARBA" id="ARBA00008417"/>
    </source>
</evidence>
<keyword evidence="8 10" id="KW-0472">Membrane</keyword>
<name>A0A1H9UJY8_9FIRM</name>
<dbReference type="NCBIfam" id="TIGR00797">
    <property type="entry name" value="matE"/>
    <property type="match status" value="1"/>
</dbReference>
<sequence length="482" mass="53575">MEDIKETTRIMDEKELSQYEKLILTPIKKLIPKLAIPTVISMMITMIYNLVDAFFVGKIGTSASASTGILLSVQAIFQAVGFMFGHGSGSNISVQLGMGKRNEANKIAALGFFSAIVVSIVPMFFGLIFIDDFMRALGSTETILPYARSYGFYILISGPALTLSCILNNIIRYEGKAFFAMIGLVSGGVLNMFFDPIFMFGLNMGIHGAGLSTAISQYISLGILYYMFWSKKTITEIKFCNFEWNTVRFCRIIKNGLPSLIRQSLNSVSTMTLNICAMPYGDTAIAAMAIVGRVAMFIGSTMVGIGQGFQPVSAFNYGAKKYKRIRKAFWFTFFIGEGVLGIMAIMGMFFPAEIVRVFRNDDKVVEIGRITLMYQCIAIIAQPMSIVTNMLFQSIGKSKIASFTAALRSGICYIPTLIILPKFIGLTGVECAQMISDIMTTLICLPFTVYFFARLPRKDEEVELDRQYMVSKEKMYYNKSES</sequence>
<dbReference type="RefSeq" id="WP_197020010.1">
    <property type="nucleotide sequence ID" value="NZ_FOGW01000030.1"/>
</dbReference>
<protein>
    <recommendedName>
        <fullName evidence="3">Multidrug export protein MepA</fullName>
    </recommendedName>
</protein>
<evidence type="ECO:0000256" key="10">
    <source>
        <dbReference type="SAM" id="Phobius"/>
    </source>
</evidence>
<dbReference type="GO" id="GO:0042910">
    <property type="term" value="F:xenobiotic transmembrane transporter activity"/>
    <property type="evidence" value="ECO:0007669"/>
    <property type="project" value="InterPro"/>
</dbReference>
<feature type="transmembrane region" description="Helical" evidence="10">
    <location>
        <begin position="177"/>
        <end position="194"/>
    </location>
</feature>
<feature type="transmembrane region" description="Helical" evidence="10">
    <location>
        <begin position="107"/>
        <end position="130"/>
    </location>
</feature>
<keyword evidence="5" id="KW-1003">Cell membrane</keyword>
<dbReference type="Pfam" id="PF01554">
    <property type="entry name" value="MatE"/>
    <property type="match status" value="2"/>
</dbReference>
<keyword evidence="4" id="KW-0813">Transport</keyword>
<feature type="transmembrane region" description="Helical" evidence="10">
    <location>
        <begin position="63"/>
        <end position="86"/>
    </location>
</feature>
<dbReference type="AlphaFoldDB" id="A0A1H9UJY8"/>
<dbReference type="CDD" id="cd13143">
    <property type="entry name" value="MATE_MepA_like"/>
    <property type="match status" value="1"/>
</dbReference>
<evidence type="ECO:0000256" key="1">
    <source>
        <dbReference type="ARBA" id="ARBA00004651"/>
    </source>
</evidence>
<dbReference type="EMBL" id="FOGW01000030">
    <property type="protein sequence ID" value="SES09343.1"/>
    <property type="molecule type" value="Genomic_DNA"/>
</dbReference>
<keyword evidence="12" id="KW-1185">Reference proteome</keyword>
<dbReference type="PANTHER" id="PTHR43823">
    <property type="entry name" value="SPORULATION PROTEIN YKVU"/>
    <property type="match status" value="1"/>
</dbReference>
<dbReference type="InterPro" id="IPR051327">
    <property type="entry name" value="MATE_MepA_subfamily"/>
</dbReference>
<keyword evidence="9" id="KW-0046">Antibiotic resistance</keyword>
<evidence type="ECO:0000256" key="8">
    <source>
        <dbReference type="ARBA" id="ARBA00023136"/>
    </source>
</evidence>
<evidence type="ECO:0000256" key="6">
    <source>
        <dbReference type="ARBA" id="ARBA00022692"/>
    </source>
</evidence>
<evidence type="ECO:0000313" key="12">
    <source>
        <dbReference type="Proteomes" id="UP000182471"/>
    </source>
</evidence>
<feature type="transmembrane region" description="Helical" evidence="10">
    <location>
        <begin position="399"/>
        <end position="420"/>
    </location>
</feature>
<feature type="transmembrane region" description="Helical" evidence="10">
    <location>
        <begin position="206"/>
        <end position="228"/>
    </location>
</feature>
<dbReference type="PIRSF" id="PIRSF006603">
    <property type="entry name" value="DinF"/>
    <property type="match status" value="1"/>
</dbReference>
<evidence type="ECO:0000313" key="11">
    <source>
        <dbReference type="EMBL" id="SES09343.1"/>
    </source>
</evidence>
<evidence type="ECO:0000256" key="3">
    <source>
        <dbReference type="ARBA" id="ARBA00022106"/>
    </source>
</evidence>
<feature type="transmembrane region" description="Helical" evidence="10">
    <location>
        <begin position="30"/>
        <end position="51"/>
    </location>
</feature>
<dbReference type="InterPro" id="IPR048279">
    <property type="entry name" value="MdtK-like"/>
</dbReference>
<dbReference type="GO" id="GO:0015297">
    <property type="term" value="F:antiporter activity"/>
    <property type="evidence" value="ECO:0007669"/>
    <property type="project" value="InterPro"/>
</dbReference>
<evidence type="ECO:0000256" key="9">
    <source>
        <dbReference type="ARBA" id="ARBA00023251"/>
    </source>
</evidence>
<proteinExistence type="inferred from homology"/>
<evidence type="ECO:0000256" key="5">
    <source>
        <dbReference type="ARBA" id="ARBA00022475"/>
    </source>
</evidence>